<dbReference type="SUPFAM" id="SSF55298">
    <property type="entry name" value="YjgF-like"/>
    <property type="match status" value="1"/>
</dbReference>
<dbReference type="RefSeq" id="WP_095498120.1">
    <property type="nucleotide sequence ID" value="NZ_BSPO01000001.1"/>
</dbReference>
<gene>
    <name evidence="2" type="ORF">GCM10007894_00160</name>
</gene>
<sequence>MKTISTEQAPAAVGPYSQAKIHNGVLYTSGQIPLDPSTGKMVSEDITEQSQQVMKNLVAIIEAAGASVDDVIKTTCFLADINDFAAFNKVYAEAFGAVYPARSCFQVGALPLAAKVEVEAIVAVK</sequence>
<dbReference type="FunFam" id="3.30.1330.40:FF:000001">
    <property type="entry name" value="L-PSP family endoribonuclease"/>
    <property type="match status" value="1"/>
</dbReference>
<dbReference type="AlphaFoldDB" id="A0AA37WW91"/>
<dbReference type="GO" id="GO:0005829">
    <property type="term" value="C:cytosol"/>
    <property type="evidence" value="ECO:0007669"/>
    <property type="project" value="TreeGrafter"/>
</dbReference>
<name>A0AA37WW91_9GAMM</name>
<dbReference type="CDD" id="cd00448">
    <property type="entry name" value="YjgF_YER057c_UK114_family"/>
    <property type="match status" value="1"/>
</dbReference>
<evidence type="ECO:0000313" key="2">
    <source>
        <dbReference type="EMBL" id="GLS82039.1"/>
    </source>
</evidence>
<dbReference type="Pfam" id="PF01042">
    <property type="entry name" value="Ribonuc_L-PSP"/>
    <property type="match status" value="1"/>
</dbReference>
<protein>
    <submittedName>
        <fullName evidence="2">Endoribonuclease L-PSP</fullName>
    </submittedName>
</protein>
<keyword evidence="3" id="KW-1185">Reference proteome</keyword>
<reference evidence="2 3" key="1">
    <citation type="journal article" date="2014" name="Int. J. Syst. Evol. Microbiol.">
        <title>Complete genome sequence of Corynebacterium casei LMG S-19264T (=DSM 44701T), isolated from a smear-ripened cheese.</title>
        <authorList>
            <consortium name="US DOE Joint Genome Institute (JGI-PGF)"/>
            <person name="Walter F."/>
            <person name="Albersmeier A."/>
            <person name="Kalinowski J."/>
            <person name="Ruckert C."/>
        </authorList>
    </citation>
    <scope>NUCLEOTIDE SEQUENCE [LARGE SCALE GENOMIC DNA]</scope>
    <source>
        <strain evidence="2 3">NBRC 112785</strain>
    </source>
</reference>
<dbReference type="Gene3D" id="3.30.1330.40">
    <property type="entry name" value="RutC-like"/>
    <property type="match status" value="1"/>
</dbReference>
<dbReference type="NCBIfam" id="TIGR00004">
    <property type="entry name" value="Rid family detoxifying hydrolase"/>
    <property type="match status" value="1"/>
</dbReference>
<dbReference type="PANTHER" id="PTHR11803:SF58">
    <property type="entry name" value="PROTEIN HMF1-RELATED"/>
    <property type="match status" value="1"/>
</dbReference>
<organism evidence="2 3">
    <name type="scientific">Paraferrimonas haliotis</name>
    <dbReference type="NCBI Taxonomy" id="2013866"/>
    <lineage>
        <taxon>Bacteria</taxon>
        <taxon>Pseudomonadati</taxon>
        <taxon>Pseudomonadota</taxon>
        <taxon>Gammaproteobacteria</taxon>
        <taxon>Alteromonadales</taxon>
        <taxon>Ferrimonadaceae</taxon>
        <taxon>Paraferrimonas</taxon>
    </lineage>
</organism>
<accession>A0AA37WW91</accession>
<proteinExistence type="inferred from homology"/>
<dbReference type="InterPro" id="IPR006175">
    <property type="entry name" value="YjgF/YER057c/UK114"/>
</dbReference>
<evidence type="ECO:0000256" key="1">
    <source>
        <dbReference type="ARBA" id="ARBA00010552"/>
    </source>
</evidence>
<dbReference type="EMBL" id="BSPO01000001">
    <property type="protein sequence ID" value="GLS82039.1"/>
    <property type="molecule type" value="Genomic_DNA"/>
</dbReference>
<dbReference type="InterPro" id="IPR006056">
    <property type="entry name" value="RidA"/>
</dbReference>
<dbReference type="Proteomes" id="UP001157439">
    <property type="component" value="Unassembled WGS sequence"/>
</dbReference>
<dbReference type="PANTHER" id="PTHR11803">
    <property type="entry name" value="2-IMINOBUTANOATE/2-IMINOPROPANOATE DEAMINASE RIDA"/>
    <property type="match status" value="1"/>
</dbReference>
<dbReference type="GO" id="GO:0019239">
    <property type="term" value="F:deaminase activity"/>
    <property type="evidence" value="ECO:0007669"/>
    <property type="project" value="TreeGrafter"/>
</dbReference>
<dbReference type="InterPro" id="IPR035959">
    <property type="entry name" value="RutC-like_sf"/>
</dbReference>
<evidence type="ECO:0000313" key="3">
    <source>
        <dbReference type="Proteomes" id="UP001157439"/>
    </source>
</evidence>
<comment type="similarity">
    <text evidence="1">Belongs to the RutC family.</text>
</comment>
<comment type="caution">
    <text evidence="2">The sequence shown here is derived from an EMBL/GenBank/DDBJ whole genome shotgun (WGS) entry which is preliminary data.</text>
</comment>